<dbReference type="GO" id="GO:1990904">
    <property type="term" value="C:ribonucleoprotein complex"/>
    <property type="evidence" value="ECO:0007669"/>
    <property type="project" value="UniProtKB-KW"/>
</dbReference>
<dbReference type="HAMAP" id="MF_01302_B">
    <property type="entry name" value="Ribosomal_uS8_B"/>
    <property type="match status" value="1"/>
</dbReference>
<dbReference type="Gene3D" id="3.30.1490.10">
    <property type="match status" value="1"/>
</dbReference>
<dbReference type="PANTHER" id="PTHR11758">
    <property type="entry name" value="40S RIBOSOMAL PROTEIN S15A"/>
    <property type="match status" value="1"/>
</dbReference>
<comment type="similarity">
    <text evidence="1 5 6">Belongs to the universal ribosomal protein uS8 family.</text>
</comment>
<name>A0A1F6A3K5_9BACT</name>
<evidence type="ECO:0000256" key="3">
    <source>
        <dbReference type="ARBA" id="ARBA00023274"/>
    </source>
</evidence>
<dbReference type="GO" id="GO:0019843">
    <property type="term" value="F:rRNA binding"/>
    <property type="evidence" value="ECO:0007669"/>
    <property type="project" value="UniProtKB-UniRule"/>
</dbReference>
<dbReference type="FunFam" id="3.30.1490.10:FF:000001">
    <property type="entry name" value="30S ribosomal protein S8"/>
    <property type="match status" value="1"/>
</dbReference>
<dbReference type="STRING" id="1798381.A2721_03330"/>
<gene>
    <name evidence="5" type="primary">rpsH</name>
    <name evidence="7" type="ORF">A2721_03330</name>
</gene>
<comment type="subunit">
    <text evidence="5">Part of the 30S ribosomal subunit. Contacts proteins S5 and S12.</text>
</comment>
<dbReference type="EMBL" id="MFJK01000013">
    <property type="protein sequence ID" value="OGG18867.1"/>
    <property type="molecule type" value="Genomic_DNA"/>
</dbReference>
<dbReference type="InterPro" id="IPR047863">
    <property type="entry name" value="Ribosomal_uS8_CS"/>
</dbReference>
<keyword evidence="5" id="KW-0699">rRNA-binding</keyword>
<organism evidence="7 8">
    <name type="scientific">Candidatus Gottesmanbacteria bacterium RIFCSPHIGHO2_01_FULL_47_48</name>
    <dbReference type="NCBI Taxonomy" id="1798381"/>
    <lineage>
        <taxon>Bacteria</taxon>
        <taxon>Candidatus Gottesmaniibacteriota</taxon>
    </lineage>
</organism>
<dbReference type="InterPro" id="IPR000630">
    <property type="entry name" value="Ribosomal_uS8"/>
</dbReference>
<evidence type="ECO:0000256" key="1">
    <source>
        <dbReference type="ARBA" id="ARBA00006471"/>
    </source>
</evidence>
<proteinExistence type="inferred from homology"/>
<keyword evidence="3 5" id="KW-0687">Ribonucleoprotein</keyword>
<evidence type="ECO:0000313" key="7">
    <source>
        <dbReference type="EMBL" id="OGG18867.1"/>
    </source>
</evidence>
<dbReference type="Gene3D" id="3.30.1370.30">
    <property type="match status" value="1"/>
</dbReference>
<dbReference type="PROSITE" id="PS00053">
    <property type="entry name" value="RIBOSOMAL_S8"/>
    <property type="match status" value="1"/>
</dbReference>
<dbReference type="NCBIfam" id="NF001109">
    <property type="entry name" value="PRK00136.1"/>
    <property type="match status" value="1"/>
</dbReference>
<reference evidence="7 8" key="1">
    <citation type="journal article" date="2016" name="Nat. Commun.">
        <title>Thousands of microbial genomes shed light on interconnected biogeochemical processes in an aquifer system.</title>
        <authorList>
            <person name="Anantharaman K."/>
            <person name="Brown C.T."/>
            <person name="Hug L.A."/>
            <person name="Sharon I."/>
            <person name="Castelle C.J."/>
            <person name="Probst A.J."/>
            <person name="Thomas B.C."/>
            <person name="Singh A."/>
            <person name="Wilkins M.J."/>
            <person name="Karaoz U."/>
            <person name="Brodie E.L."/>
            <person name="Williams K.H."/>
            <person name="Hubbard S.S."/>
            <person name="Banfield J.F."/>
        </authorList>
    </citation>
    <scope>NUCLEOTIDE SEQUENCE [LARGE SCALE GENOMIC DNA]</scope>
</reference>
<dbReference type="GO" id="GO:0005737">
    <property type="term" value="C:cytoplasm"/>
    <property type="evidence" value="ECO:0007669"/>
    <property type="project" value="UniProtKB-ARBA"/>
</dbReference>
<dbReference type="GO" id="GO:0006412">
    <property type="term" value="P:translation"/>
    <property type="evidence" value="ECO:0007669"/>
    <property type="project" value="UniProtKB-UniRule"/>
</dbReference>
<dbReference type="InterPro" id="IPR035987">
    <property type="entry name" value="Ribosomal_uS8_sf"/>
</dbReference>
<evidence type="ECO:0000256" key="4">
    <source>
        <dbReference type="ARBA" id="ARBA00035258"/>
    </source>
</evidence>
<evidence type="ECO:0000256" key="6">
    <source>
        <dbReference type="RuleBase" id="RU003660"/>
    </source>
</evidence>
<evidence type="ECO:0000256" key="5">
    <source>
        <dbReference type="HAMAP-Rule" id="MF_01302"/>
    </source>
</evidence>
<evidence type="ECO:0000256" key="2">
    <source>
        <dbReference type="ARBA" id="ARBA00022980"/>
    </source>
</evidence>
<keyword evidence="2 5" id="KW-0689">Ribosomal protein</keyword>
<evidence type="ECO:0000313" key="8">
    <source>
        <dbReference type="Proteomes" id="UP000177871"/>
    </source>
</evidence>
<protein>
    <recommendedName>
        <fullName evidence="4 5">Small ribosomal subunit protein uS8</fullName>
    </recommendedName>
</protein>
<dbReference type="GO" id="GO:0003735">
    <property type="term" value="F:structural constituent of ribosome"/>
    <property type="evidence" value="ECO:0007669"/>
    <property type="project" value="InterPro"/>
</dbReference>
<dbReference type="Proteomes" id="UP000177871">
    <property type="component" value="Unassembled WGS sequence"/>
</dbReference>
<keyword evidence="5" id="KW-0694">RNA-binding</keyword>
<comment type="function">
    <text evidence="5">One of the primary rRNA binding proteins, it binds directly to 16S rRNA central domain where it helps coordinate assembly of the platform of the 30S subunit.</text>
</comment>
<dbReference type="GO" id="GO:0005840">
    <property type="term" value="C:ribosome"/>
    <property type="evidence" value="ECO:0007669"/>
    <property type="project" value="UniProtKB-KW"/>
</dbReference>
<dbReference type="AlphaFoldDB" id="A0A1F6A3K5"/>
<accession>A0A1F6A3K5</accession>
<comment type="caution">
    <text evidence="7">The sequence shown here is derived from an EMBL/GenBank/DDBJ whole genome shotgun (WGS) entry which is preliminary data.</text>
</comment>
<dbReference type="SUPFAM" id="SSF56047">
    <property type="entry name" value="Ribosomal protein S8"/>
    <property type="match status" value="1"/>
</dbReference>
<sequence>MVNDPISDLLSQIKNGYQAKKAEVSLPWSKSRETIAKVMAAEGYVASCEVVANGHKQLLIKLRYSDKQPAITEIKRVSRPSLRVYVNKNNLPKVLGGLGISIISTPMGIMTGKEAKKKQVGGEVICKIW</sequence>
<dbReference type="Pfam" id="PF00410">
    <property type="entry name" value="Ribosomal_S8"/>
    <property type="match status" value="1"/>
</dbReference>